<accession>N0BAS3</accession>
<dbReference type="InterPro" id="IPR009845">
    <property type="entry name" value="DUF1405"/>
</dbReference>
<dbReference type="PANTHER" id="PTHR40042:SF1">
    <property type="entry name" value="DUF1405 DOMAIN-CONTAINING PROTEIN"/>
    <property type="match status" value="1"/>
</dbReference>
<dbReference type="STRING" id="387631.Asulf_00691"/>
<dbReference type="EMBL" id="CP005290">
    <property type="protein sequence ID" value="AGK60709.1"/>
    <property type="molecule type" value="Genomic_DNA"/>
</dbReference>
<feature type="transmembrane region" description="Helical" evidence="1">
    <location>
        <begin position="175"/>
        <end position="195"/>
    </location>
</feature>
<keyword evidence="1" id="KW-0812">Transmembrane</keyword>
<feature type="transmembrane region" description="Helical" evidence="1">
    <location>
        <begin position="21"/>
        <end position="38"/>
    </location>
</feature>
<proteinExistence type="predicted"/>
<dbReference type="Pfam" id="PF07187">
    <property type="entry name" value="DUF1405"/>
    <property type="match status" value="1"/>
</dbReference>
<gene>
    <name evidence="2" type="ORF">Asulf_00691</name>
</gene>
<dbReference type="GeneID" id="15392334"/>
<protein>
    <submittedName>
        <fullName evidence="2">Putative membrane protein</fullName>
    </submittedName>
</protein>
<dbReference type="RefSeq" id="WP_015590308.1">
    <property type="nucleotide sequence ID" value="NC_021169.1"/>
</dbReference>
<keyword evidence="1" id="KW-1133">Transmembrane helix</keyword>
<evidence type="ECO:0000313" key="3">
    <source>
        <dbReference type="Proteomes" id="UP000013307"/>
    </source>
</evidence>
<dbReference type="PANTHER" id="PTHR40042">
    <property type="entry name" value="HYPOTHETICAL MEMBRANE SPANNING PROTEIN"/>
    <property type="match status" value="1"/>
</dbReference>
<dbReference type="OrthoDB" id="160626at2157"/>
<keyword evidence="1" id="KW-0472">Membrane</keyword>
<dbReference type="HOGENOM" id="CLU_103291_1_0_2"/>
<sequence>MVVQKIRKMREIQEMLYSRKLMLFIVIANLMGAVYGYYYYRYQLMASPEYFWILITDCPNASLFIAVAVTLILIGRKSDDFSFFSSANLFKYGLWTMSVLIYHKAYFFSGGRYILYSFIFVTHFLLFVESFWLISLAENVSRKGLMLTVLWMVLNDFSDYILNTHPYIPESGIELVAAYTVILSAVSILLMKRFVGRAFLHP</sequence>
<dbReference type="Proteomes" id="UP000013307">
    <property type="component" value="Chromosome"/>
</dbReference>
<reference evidence="2 3" key="1">
    <citation type="journal article" date="2013" name="Genome Announc.">
        <title>Complete Genome Sequence of the Thermophilic and Facultatively Chemolithoautotrophic Sulfate Reducer Archaeoglobus sulfaticallidus Strain PM70-1T.</title>
        <authorList>
            <person name="Stokke R."/>
            <person name="Hocking W.P."/>
            <person name="Steinsbu B.O."/>
            <person name="Steen I.H."/>
        </authorList>
    </citation>
    <scope>NUCLEOTIDE SEQUENCE [LARGE SCALE GENOMIC DNA]</scope>
    <source>
        <strain evidence="2">PM70-1</strain>
    </source>
</reference>
<feature type="transmembrane region" description="Helical" evidence="1">
    <location>
        <begin position="50"/>
        <end position="74"/>
    </location>
</feature>
<dbReference type="eggNOG" id="arCOG02940">
    <property type="taxonomic scope" value="Archaea"/>
</dbReference>
<organism evidence="2 3">
    <name type="scientific">Archaeoglobus sulfaticallidus PM70-1</name>
    <dbReference type="NCBI Taxonomy" id="387631"/>
    <lineage>
        <taxon>Archaea</taxon>
        <taxon>Methanobacteriati</taxon>
        <taxon>Methanobacteriota</taxon>
        <taxon>Archaeoglobi</taxon>
        <taxon>Archaeoglobales</taxon>
        <taxon>Archaeoglobaceae</taxon>
        <taxon>Archaeoglobus</taxon>
    </lineage>
</organism>
<dbReference type="KEGG" id="ast:Asulf_00691"/>
<name>N0BAS3_9EURY</name>
<dbReference type="AlphaFoldDB" id="N0BAS3"/>
<keyword evidence="3" id="KW-1185">Reference proteome</keyword>
<evidence type="ECO:0000313" key="2">
    <source>
        <dbReference type="EMBL" id="AGK60709.1"/>
    </source>
</evidence>
<feature type="transmembrane region" description="Helical" evidence="1">
    <location>
        <begin position="113"/>
        <end position="133"/>
    </location>
</feature>
<evidence type="ECO:0000256" key="1">
    <source>
        <dbReference type="SAM" id="Phobius"/>
    </source>
</evidence>